<dbReference type="InterPro" id="IPR003170">
    <property type="entry name" value="MurB"/>
</dbReference>
<dbReference type="InterPro" id="IPR016167">
    <property type="entry name" value="FAD-bd_PCMH_sub1"/>
</dbReference>
<protein>
    <recommendedName>
        <fullName evidence="1">FAD linked oxidase N-terminal domain-containing protein</fullName>
    </recommendedName>
</protein>
<dbReference type="PANTHER" id="PTHR21071">
    <property type="entry name" value="UDP-N-ACETYLENOLPYRUVOYLGLUCOSAMINE REDUCTASE"/>
    <property type="match status" value="1"/>
</dbReference>
<dbReference type="AlphaFoldDB" id="A0A1F5ITJ9"/>
<dbReference type="GO" id="GO:0071555">
    <property type="term" value="P:cell wall organization"/>
    <property type="evidence" value="ECO:0007669"/>
    <property type="project" value="TreeGrafter"/>
</dbReference>
<reference evidence="2 3" key="1">
    <citation type="journal article" date="2016" name="Nat. Commun.">
        <title>Thousands of microbial genomes shed light on interconnected biogeochemical processes in an aquifer system.</title>
        <authorList>
            <person name="Anantharaman K."/>
            <person name="Brown C.T."/>
            <person name="Hug L.A."/>
            <person name="Sharon I."/>
            <person name="Castelle C.J."/>
            <person name="Probst A.J."/>
            <person name="Thomas B.C."/>
            <person name="Singh A."/>
            <person name="Wilkins M.J."/>
            <person name="Karaoz U."/>
            <person name="Brodie E.L."/>
            <person name="Williams K.H."/>
            <person name="Hubbard S.S."/>
            <person name="Banfield J.F."/>
        </authorList>
    </citation>
    <scope>NUCLEOTIDE SEQUENCE [LARGE SCALE GENOMIC DNA]</scope>
</reference>
<dbReference type="EMBL" id="MFCR01000002">
    <property type="protein sequence ID" value="OGE19701.1"/>
    <property type="molecule type" value="Genomic_DNA"/>
</dbReference>
<dbReference type="Pfam" id="PF01565">
    <property type="entry name" value="FAD_binding_4"/>
    <property type="match status" value="1"/>
</dbReference>
<dbReference type="GO" id="GO:0005829">
    <property type="term" value="C:cytosol"/>
    <property type="evidence" value="ECO:0007669"/>
    <property type="project" value="TreeGrafter"/>
</dbReference>
<evidence type="ECO:0000313" key="2">
    <source>
        <dbReference type="EMBL" id="OGE19701.1"/>
    </source>
</evidence>
<evidence type="ECO:0000313" key="3">
    <source>
        <dbReference type="Proteomes" id="UP000176336"/>
    </source>
</evidence>
<sequence length="194" mass="21420">MDHRYKLIVDSFGKDRFKFNEPLKEYTASGEGGSAGLFFIAFTEGELIKIISMCRDLKLPFFLFGTGSKIMISDSGLGGLVIKNRTKGIQTVSVKGKVTKFGIGVEEAIVEVESGVSIKKWVEYLDSQELATLGFENIPGSIGGNLFLNRFLQNHAKSIKVLDLDSEVSQIAVENLSLKRHIIISAVFRIKAKK</sequence>
<accession>A0A1F5ITJ9</accession>
<gene>
    <name evidence="2" type="ORF">A2871_03525</name>
</gene>
<dbReference type="InterPro" id="IPR016169">
    <property type="entry name" value="FAD-bd_PCMH_sub2"/>
</dbReference>
<organism evidence="2 3">
    <name type="scientific">Candidatus Daviesbacteria bacterium RIFCSPHIGHO2_01_FULL_41_23</name>
    <dbReference type="NCBI Taxonomy" id="1797764"/>
    <lineage>
        <taxon>Bacteria</taxon>
        <taxon>Candidatus Daviesiibacteriota</taxon>
    </lineage>
</organism>
<dbReference type="Proteomes" id="UP000176336">
    <property type="component" value="Unassembled WGS sequence"/>
</dbReference>
<dbReference type="SUPFAM" id="SSF56176">
    <property type="entry name" value="FAD-binding/transporter-associated domain-like"/>
    <property type="match status" value="1"/>
</dbReference>
<dbReference type="GO" id="GO:0008762">
    <property type="term" value="F:UDP-N-acetylmuramate dehydrogenase activity"/>
    <property type="evidence" value="ECO:0007669"/>
    <property type="project" value="InterPro"/>
</dbReference>
<dbReference type="InterPro" id="IPR006094">
    <property type="entry name" value="Oxid_FAD_bind_N"/>
</dbReference>
<comment type="caution">
    <text evidence="2">The sequence shown here is derived from an EMBL/GenBank/DDBJ whole genome shotgun (WGS) entry which is preliminary data.</text>
</comment>
<evidence type="ECO:0000259" key="1">
    <source>
        <dbReference type="Pfam" id="PF01565"/>
    </source>
</evidence>
<feature type="domain" description="FAD linked oxidase N-terminal" evidence="1">
    <location>
        <begin position="39"/>
        <end position="146"/>
    </location>
</feature>
<name>A0A1F5ITJ9_9BACT</name>
<dbReference type="PANTHER" id="PTHR21071:SF4">
    <property type="entry name" value="UDP-N-ACETYLENOLPYRUVOYLGLUCOSAMINE REDUCTASE"/>
    <property type="match status" value="1"/>
</dbReference>
<dbReference type="GO" id="GO:0050660">
    <property type="term" value="F:flavin adenine dinucleotide binding"/>
    <property type="evidence" value="ECO:0007669"/>
    <property type="project" value="InterPro"/>
</dbReference>
<dbReference type="Gene3D" id="3.30.43.10">
    <property type="entry name" value="Uridine Diphospho-n-acetylenolpyruvylglucosamine Reductase, domain 2"/>
    <property type="match status" value="1"/>
</dbReference>
<proteinExistence type="predicted"/>
<dbReference type="Gene3D" id="3.30.465.10">
    <property type="match status" value="1"/>
</dbReference>
<dbReference type="InterPro" id="IPR036318">
    <property type="entry name" value="FAD-bd_PCMH-like_sf"/>
</dbReference>